<dbReference type="Proteomes" id="UP000617628">
    <property type="component" value="Unassembled WGS sequence"/>
</dbReference>
<dbReference type="NCBIfam" id="TIGR01778">
    <property type="entry name" value="TonB-copper"/>
    <property type="match status" value="1"/>
</dbReference>
<proteinExistence type="inferred from homology"/>
<dbReference type="GO" id="GO:0009279">
    <property type="term" value="C:cell outer membrane"/>
    <property type="evidence" value="ECO:0007669"/>
    <property type="project" value="UniProtKB-SubCell"/>
</dbReference>
<comment type="caution">
    <text evidence="12">The sequence shown here is derived from an EMBL/GenBank/DDBJ whole genome shotgun (WGS) entry which is preliminary data.</text>
</comment>
<accession>A0A934VSD1</accession>
<evidence type="ECO:0000313" key="12">
    <source>
        <dbReference type="EMBL" id="MBK1880312.1"/>
    </source>
</evidence>
<keyword evidence="5 9" id="KW-0798">TonB box</keyword>
<keyword evidence="13" id="KW-1185">Reference proteome</keyword>
<evidence type="ECO:0000256" key="9">
    <source>
        <dbReference type="RuleBase" id="RU003357"/>
    </source>
</evidence>
<evidence type="ECO:0000256" key="6">
    <source>
        <dbReference type="ARBA" id="ARBA00023136"/>
    </source>
</evidence>
<evidence type="ECO:0000256" key="5">
    <source>
        <dbReference type="ARBA" id="ARBA00023077"/>
    </source>
</evidence>
<dbReference type="InterPro" id="IPR036942">
    <property type="entry name" value="Beta-barrel_TonB_sf"/>
</dbReference>
<dbReference type="PROSITE" id="PS52016">
    <property type="entry name" value="TONB_DEPENDENT_REC_3"/>
    <property type="match status" value="1"/>
</dbReference>
<evidence type="ECO:0000256" key="1">
    <source>
        <dbReference type="ARBA" id="ARBA00004571"/>
    </source>
</evidence>
<keyword evidence="3 8" id="KW-1134">Transmembrane beta strand</keyword>
<dbReference type="InterPro" id="IPR039426">
    <property type="entry name" value="TonB-dep_rcpt-like"/>
</dbReference>
<dbReference type="Gene3D" id="2.170.130.10">
    <property type="entry name" value="TonB-dependent receptor, plug domain"/>
    <property type="match status" value="1"/>
</dbReference>
<keyword evidence="12" id="KW-0675">Receptor</keyword>
<evidence type="ECO:0000259" key="10">
    <source>
        <dbReference type="Pfam" id="PF00593"/>
    </source>
</evidence>
<keyword evidence="4 8" id="KW-0812">Transmembrane</keyword>
<dbReference type="PANTHER" id="PTHR30069">
    <property type="entry name" value="TONB-DEPENDENT OUTER MEMBRANE RECEPTOR"/>
    <property type="match status" value="1"/>
</dbReference>
<dbReference type="RefSeq" id="WP_200359143.1">
    <property type="nucleotide sequence ID" value="NZ_JAENIL010000081.1"/>
</dbReference>
<reference evidence="12" key="1">
    <citation type="submission" date="2021-01" db="EMBL/GenBank/DDBJ databases">
        <title>Modified the classification status of verrucomicrobia.</title>
        <authorList>
            <person name="Feng X."/>
        </authorList>
    </citation>
    <scope>NUCLEOTIDE SEQUENCE</scope>
    <source>
        <strain evidence="12">KCTC 13126</strain>
    </source>
</reference>
<dbReference type="SUPFAM" id="SSF56935">
    <property type="entry name" value="Porins"/>
    <property type="match status" value="1"/>
</dbReference>
<evidence type="ECO:0000256" key="2">
    <source>
        <dbReference type="ARBA" id="ARBA00022448"/>
    </source>
</evidence>
<evidence type="ECO:0000256" key="8">
    <source>
        <dbReference type="PROSITE-ProRule" id="PRU01360"/>
    </source>
</evidence>
<dbReference type="InterPro" id="IPR000531">
    <property type="entry name" value="Beta-barrel_TonB"/>
</dbReference>
<keyword evidence="7 8" id="KW-0998">Cell outer membrane</keyword>
<dbReference type="PANTHER" id="PTHR30069:SF49">
    <property type="entry name" value="OUTER MEMBRANE PROTEIN C"/>
    <property type="match status" value="1"/>
</dbReference>
<evidence type="ECO:0000256" key="4">
    <source>
        <dbReference type="ARBA" id="ARBA00022692"/>
    </source>
</evidence>
<dbReference type="InterPro" id="IPR012910">
    <property type="entry name" value="Plug_dom"/>
</dbReference>
<dbReference type="GO" id="GO:0015344">
    <property type="term" value="F:siderophore uptake transmembrane transporter activity"/>
    <property type="evidence" value="ECO:0007669"/>
    <property type="project" value="TreeGrafter"/>
</dbReference>
<comment type="subcellular location">
    <subcellularLocation>
        <location evidence="1 8">Cell outer membrane</location>
        <topology evidence="1 8">Multi-pass membrane protein</topology>
    </subcellularLocation>
</comment>
<organism evidence="12 13">
    <name type="scientific">Pelagicoccus mobilis</name>
    <dbReference type="NCBI Taxonomy" id="415221"/>
    <lineage>
        <taxon>Bacteria</taxon>
        <taxon>Pseudomonadati</taxon>
        <taxon>Verrucomicrobiota</taxon>
        <taxon>Opitutia</taxon>
        <taxon>Puniceicoccales</taxon>
        <taxon>Pelagicoccaceae</taxon>
        <taxon>Pelagicoccus</taxon>
    </lineage>
</organism>
<dbReference type="CDD" id="cd01347">
    <property type="entry name" value="ligand_gated_channel"/>
    <property type="match status" value="1"/>
</dbReference>
<dbReference type="InterPro" id="IPR037066">
    <property type="entry name" value="Plug_dom_sf"/>
</dbReference>
<dbReference type="InterPro" id="IPR010100">
    <property type="entry name" value="TonB-dep_Cu_rcpt"/>
</dbReference>
<comment type="similarity">
    <text evidence="8 9">Belongs to the TonB-dependent receptor family.</text>
</comment>
<evidence type="ECO:0000259" key="11">
    <source>
        <dbReference type="Pfam" id="PF07715"/>
    </source>
</evidence>
<dbReference type="Pfam" id="PF00593">
    <property type="entry name" value="TonB_dep_Rec_b-barrel"/>
    <property type="match status" value="1"/>
</dbReference>
<dbReference type="AlphaFoldDB" id="A0A934VSD1"/>
<evidence type="ECO:0000256" key="3">
    <source>
        <dbReference type="ARBA" id="ARBA00022452"/>
    </source>
</evidence>
<sequence length="690" mass="75733">MNNTNTCLLALSLLASGPQGLSQENKTAPTVDLDPLVVTSADSQTPGEISFDPTLAIQPLPANDGADALKHIAGLTVIRKGGTDGDPTFRGMAGSRLPILVDGTCTLGGCGQRMDPPTAYIFPSSFDQVTLLKGPQSVQHGPGSSAGVVLFERNVPRFANPSSSFKLTSNIASYGRRDLSAEALAGNNSLYALLHGSWSEAGDYQDGDENVYNSEYERWNTQAAIGWTPNDTSVLEYSAALSDGQAAYADRGMDGVAFERSSHKLRYRANQLEGIVNSVDAQAYYNYVDHVMDNFTLRDFMPTKMLAMPMVSNPDRLTTGASIKAELAPWHKLESTVGFDTQSNEHSIRKAMGPAVSGYKSLVRVEDATFDQAGLFGEFEYNLSENDTLVFGGRVDFWNATDKRKMIRIGMMNPAMLPNPTSGQDRSETLASSFLRFERELPNSNTSLHAGLGHSQRFPDYWELFNKESTSSISSFDTDPEIVTQIDIGSISHWSDLELSTSLFIADHQDFILVESGYEKPSGMMNRSATVVRNIEATTWGGEAKLSYQNDLGWYTSGALAYTHGTNDTNQLPLAQISPMEFTFEGGRRRQDWSFGYIARFVAEQNRYASKQGNIVGQDIGPTDGFAVFSLHGSYRFNEYWGFAAGIDNLFDETYAEHISRAGSMINGYTQTTRINEPGRTLWARLSSDF</sequence>
<evidence type="ECO:0000256" key="7">
    <source>
        <dbReference type="ARBA" id="ARBA00023237"/>
    </source>
</evidence>
<name>A0A934VSD1_9BACT</name>
<keyword evidence="2 8" id="KW-0813">Transport</keyword>
<evidence type="ECO:0000313" key="13">
    <source>
        <dbReference type="Proteomes" id="UP000617628"/>
    </source>
</evidence>
<protein>
    <submittedName>
        <fullName evidence="12">TonB-dependent copper receptor</fullName>
    </submittedName>
</protein>
<keyword evidence="6 8" id="KW-0472">Membrane</keyword>
<dbReference type="Pfam" id="PF07715">
    <property type="entry name" value="Plug"/>
    <property type="match status" value="1"/>
</dbReference>
<dbReference type="GO" id="GO:0044718">
    <property type="term" value="P:siderophore transmembrane transport"/>
    <property type="evidence" value="ECO:0007669"/>
    <property type="project" value="TreeGrafter"/>
</dbReference>
<feature type="domain" description="TonB-dependent receptor-like beta-barrel" evidence="10">
    <location>
        <begin position="202"/>
        <end position="650"/>
    </location>
</feature>
<feature type="domain" description="TonB-dependent receptor plug" evidence="11">
    <location>
        <begin position="56"/>
        <end position="148"/>
    </location>
</feature>
<gene>
    <name evidence="12" type="ORF">JIN87_25735</name>
</gene>
<dbReference type="EMBL" id="JAENIL010000081">
    <property type="protein sequence ID" value="MBK1880312.1"/>
    <property type="molecule type" value="Genomic_DNA"/>
</dbReference>
<dbReference type="Gene3D" id="2.40.170.20">
    <property type="entry name" value="TonB-dependent receptor, beta-barrel domain"/>
    <property type="match status" value="1"/>
</dbReference>